<comment type="similarity">
    <text evidence="2">Belongs to the Musashi family.</text>
</comment>
<feature type="domain" description="RRM" evidence="9">
    <location>
        <begin position="23"/>
        <end position="116"/>
    </location>
</feature>
<reference evidence="10" key="1">
    <citation type="submission" date="2022-03" db="EMBL/GenBank/DDBJ databases">
        <authorList>
            <person name="Martin C."/>
        </authorList>
    </citation>
    <scope>NUCLEOTIDE SEQUENCE</scope>
</reference>
<evidence type="ECO:0000259" key="9">
    <source>
        <dbReference type="PROSITE" id="PS50102"/>
    </source>
</evidence>
<evidence type="ECO:0000313" key="10">
    <source>
        <dbReference type="EMBL" id="CAH1800488.1"/>
    </source>
</evidence>
<dbReference type="OrthoDB" id="1875751at2759"/>
<evidence type="ECO:0000256" key="5">
    <source>
        <dbReference type="ARBA" id="ARBA00022737"/>
    </source>
</evidence>
<dbReference type="Proteomes" id="UP000749559">
    <property type="component" value="Unassembled WGS sequence"/>
</dbReference>
<feature type="compositionally biased region" description="Polar residues" evidence="8">
    <location>
        <begin position="1"/>
        <end position="14"/>
    </location>
</feature>
<dbReference type="PROSITE" id="PS50102">
    <property type="entry name" value="RRM"/>
    <property type="match status" value="2"/>
</dbReference>
<dbReference type="EMBL" id="CAIIXF020000012">
    <property type="protein sequence ID" value="CAH1800488.1"/>
    <property type="molecule type" value="Genomic_DNA"/>
</dbReference>
<dbReference type="InterPro" id="IPR035979">
    <property type="entry name" value="RBD_domain_sf"/>
</dbReference>
<dbReference type="CDD" id="cd12323">
    <property type="entry name" value="RRM2_MSI"/>
    <property type="match status" value="1"/>
</dbReference>
<accession>A0A8S4Q3R6</accession>
<feature type="domain" description="RRM" evidence="9">
    <location>
        <begin position="115"/>
        <end position="192"/>
    </location>
</feature>
<gene>
    <name evidence="10" type="ORF">OFUS_LOCUS24366</name>
</gene>
<dbReference type="SMART" id="SM00360">
    <property type="entry name" value="RRM"/>
    <property type="match status" value="2"/>
</dbReference>
<dbReference type="FunFam" id="3.30.70.330:FF:000020">
    <property type="entry name" value="RNA-binding protein Musashi homolog 2 isoform X1"/>
    <property type="match status" value="1"/>
</dbReference>
<dbReference type="GO" id="GO:0006417">
    <property type="term" value="P:regulation of translation"/>
    <property type="evidence" value="ECO:0007669"/>
    <property type="project" value="TreeGrafter"/>
</dbReference>
<proteinExistence type="inferred from homology"/>
<name>A0A8S4Q3R6_OWEFU</name>
<evidence type="ECO:0000256" key="3">
    <source>
        <dbReference type="ARBA" id="ARBA00022490"/>
    </source>
</evidence>
<evidence type="ECO:0000256" key="4">
    <source>
        <dbReference type="ARBA" id="ARBA00022553"/>
    </source>
</evidence>
<dbReference type="InterPro" id="IPR034126">
    <property type="entry name" value="MSI_RRM2"/>
</dbReference>
<keyword evidence="11" id="KW-1185">Reference proteome</keyword>
<dbReference type="SUPFAM" id="SSF54928">
    <property type="entry name" value="RNA-binding domain, RBD"/>
    <property type="match status" value="2"/>
</dbReference>
<dbReference type="GO" id="GO:0005737">
    <property type="term" value="C:cytoplasm"/>
    <property type="evidence" value="ECO:0007669"/>
    <property type="project" value="UniProtKB-SubCell"/>
</dbReference>
<dbReference type="GO" id="GO:0003729">
    <property type="term" value="F:mRNA binding"/>
    <property type="evidence" value="ECO:0007669"/>
    <property type="project" value="TreeGrafter"/>
</dbReference>
<dbReference type="FunFam" id="3.30.70.330:FF:000025">
    <property type="entry name" value="RNA-binding protein Musashi homolog 2 isoform X1"/>
    <property type="match status" value="1"/>
</dbReference>
<keyword evidence="3" id="KW-0963">Cytoplasm</keyword>
<comment type="subcellular location">
    <subcellularLocation>
        <location evidence="1">Cytoplasm</location>
    </subcellularLocation>
</comment>
<protein>
    <recommendedName>
        <fullName evidence="9">RRM domain-containing protein</fullName>
    </recommendedName>
</protein>
<evidence type="ECO:0000256" key="2">
    <source>
        <dbReference type="ARBA" id="ARBA00006635"/>
    </source>
</evidence>
<keyword evidence="6 7" id="KW-0694">RNA-binding</keyword>
<feature type="region of interest" description="Disordered" evidence="8">
    <location>
        <begin position="1"/>
        <end position="22"/>
    </location>
</feature>
<dbReference type="AlphaFoldDB" id="A0A8S4Q3R6"/>
<evidence type="ECO:0000256" key="7">
    <source>
        <dbReference type="PROSITE-ProRule" id="PRU00176"/>
    </source>
</evidence>
<keyword evidence="5" id="KW-0677">Repeat</keyword>
<keyword evidence="4" id="KW-0597">Phosphoprotein</keyword>
<evidence type="ECO:0000256" key="6">
    <source>
        <dbReference type="ARBA" id="ARBA00022884"/>
    </source>
</evidence>
<evidence type="ECO:0000313" key="11">
    <source>
        <dbReference type="Proteomes" id="UP000749559"/>
    </source>
</evidence>
<dbReference type="CDD" id="cd12576">
    <property type="entry name" value="RRM1_MSI"/>
    <property type="match status" value="1"/>
</dbReference>
<dbReference type="InterPro" id="IPR012677">
    <property type="entry name" value="Nucleotide-bd_a/b_plait_sf"/>
</dbReference>
<evidence type="ECO:0000256" key="8">
    <source>
        <dbReference type="SAM" id="MobiDB-lite"/>
    </source>
</evidence>
<comment type="caution">
    <text evidence="10">The sequence shown here is derived from an EMBL/GenBank/DDBJ whole genome shotgun (WGS) entry which is preliminary data.</text>
</comment>
<dbReference type="PANTHER" id="PTHR48032:SF18">
    <property type="entry name" value="RRM DOMAIN-CONTAINING PROTEIN"/>
    <property type="match status" value="1"/>
</dbReference>
<evidence type="ECO:0000256" key="1">
    <source>
        <dbReference type="ARBA" id="ARBA00004496"/>
    </source>
</evidence>
<dbReference type="PANTHER" id="PTHR48032">
    <property type="entry name" value="RNA-BINDING PROTEIN MUSASHI HOMOLOG RBP6"/>
    <property type="match status" value="1"/>
</dbReference>
<organism evidence="10 11">
    <name type="scientific">Owenia fusiformis</name>
    <name type="common">Polychaete worm</name>
    <dbReference type="NCBI Taxonomy" id="6347"/>
    <lineage>
        <taxon>Eukaryota</taxon>
        <taxon>Metazoa</taxon>
        <taxon>Spiralia</taxon>
        <taxon>Lophotrochozoa</taxon>
        <taxon>Annelida</taxon>
        <taxon>Polychaeta</taxon>
        <taxon>Sedentaria</taxon>
        <taxon>Canalipalpata</taxon>
        <taxon>Sabellida</taxon>
        <taxon>Oweniida</taxon>
        <taxon>Oweniidae</taxon>
        <taxon>Owenia</taxon>
    </lineage>
</organism>
<dbReference type="Gene3D" id="3.30.70.330">
    <property type="match status" value="2"/>
</dbReference>
<dbReference type="Pfam" id="PF00076">
    <property type="entry name" value="RRM_1"/>
    <property type="match status" value="2"/>
</dbReference>
<dbReference type="InterPro" id="IPR000504">
    <property type="entry name" value="RRM_dom"/>
</dbReference>
<sequence length="407" mass="43504">MKMDVQSQQNNSVNGVDDHQDPGKMFVGGLSWQTTPEGLREHFAKYGEISECMVMRDPITKRSRGFGFVTFTDVDSVDKVLANGPHELDQKVVDPKVAFPRRPNAQQAAKVTRTKKIFIGGLSASTTIEDVKAYFGQFGKIEDAMLMFDKATQRHRGFAFVTFETEDIVEKVTEIHFHEINTKMVEVKKAQPKEVLCPQGTTQMRELAALSGLPFPGFPAYAYGRAGGFAYAPGYYFPVGYPGASTTPNMGLMQQTATAPIDAVRQAAAVSAGAAYYADLAPQQNLFPAGQGTTNALVARTEPSPITAVSSMAIRDQYSQRSAAAAADLTSLAVMNSYGAPTGYGGPTSPGNNRSIAQNSPAGFDLYNSSDISSGYVQASSPQPSGFPTSLAAGFGGQSTGAFARNF</sequence>